<feature type="domain" description="DUF4773" evidence="1">
    <location>
        <begin position="206"/>
        <end position="307"/>
    </location>
</feature>
<accession>A0A9X0CL07</accession>
<reference evidence="2" key="1">
    <citation type="submission" date="2023-01" db="EMBL/GenBank/DDBJ databases">
        <title>Genome assembly of the deep-sea coral Lophelia pertusa.</title>
        <authorList>
            <person name="Herrera S."/>
            <person name="Cordes E."/>
        </authorList>
    </citation>
    <scope>NUCLEOTIDE SEQUENCE</scope>
    <source>
        <strain evidence="2">USNM1676648</strain>
        <tissue evidence="2">Polyp</tissue>
    </source>
</reference>
<dbReference type="Pfam" id="PF15998">
    <property type="entry name" value="DUF4773"/>
    <property type="match status" value="2"/>
</dbReference>
<dbReference type="AlphaFoldDB" id="A0A9X0CL07"/>
<dbReference type="PANTHER" id="PTHR36299:SF3">
    <property type="entry name" value="FI03431P"/>
    <property type="match status" value="1"/>
</dbReference>
<keyword evidence="3" id="KW-1185">Reference proteome</keyword>
<sequence length="323" mass="35265">MPAWEYVEDEVSSSLEIAGRHCSCSKHHHQPVHECGCCLRIKAHPFYKSIEANVCFNASLVPSPLALDVFMTWNKQELFNKTISAASPPPICFGIPHLKVAKACVKFSKVSIKKGHTGACAALELKALRTEKDIPLGCFYFKGEEGQGLDQGTFLDTESLVSLLEDIFQASTEKWIDNSNSLSYTPYKGTLDDDVTELVTDDKASCQCAKAPPHCDCCAEFKVFRFKVTACVHGDVDESDTGFNVAVIINGFTVFKKHISVHDPPPICKEFKISSFKVTACLKLTNVSLTPGHAGACLELDVNSVKTVLGMFLHGPPGYQGIA</sequence>
<comment type="caution">
    <text evidence="2">The sequence shown here is derived from an EMBL/GenBank/DDBJ whole genome shotgun (WGS) entry which is preliminary data.</text>
</comment>
<protein>
    <recommendedName>
        <fullName evidence="1">DUF4773 domain-containing protein</fullName>
    </recommendedName>
</protein>
<dbReference type="EMBL" id="MU827308">
    <property type="protein sequence ID" value="KAJ7361840.1"/>
    <property type="molecule type" value="Genomic_DNA"/>
</dbReference>
<dbReference type="Proteomes" id="UP001163046">
    <property type="component" value="Unassembled WGS sequence"/>
</dbReference>
<dbReference type="PANTHER" id="PTHR36299">
    <property type="entry name" value="AGAP008005-PA"/>
    <property type="match status" value="1"/>
</dbReference>
<name>A0A9X0CL07_9CNID</name>
<evidence type="ECO:0000259" key="1">
    <source>
        <dbReference type="Pfam" id="PF15998"/>
    </source>
</evidence>
<proteinExistence type="predicted"/>
<dbReference type="OrthoDB" id="5952164at2759"/>
<evidence type="ECO:0000313" key="2">
    <source>
        <dbReference type="EMBL" id="KAJ7361840.1"/>
    </source>
</evidence>
<dbReference type="InterPro" id="IPR031941">
    <property type="entry name" value="DUF4773"/>
</dbReference>
<feature type="domain" description="DUF4773" evidence="1">
    <location>
        <begin position="22"/>
        <end position="141"/>
    </location>
</feature>
<gene>
    <name evidence="2" type="ORF">OS493_014482</name>
</gene>
<evidence type="ECO:0000313" key="3">
    <source>
        <dbReference type="Proteomes" id="UP001163046"/>
    </source>
</evidence>
<organism evidence="2 3">
    <name type="scientific">Desmophyllum pertusum</name>
    <dbReference type="NCBI Taxonomy" id="174260"/>
    <lineage>
        <taxon>Eukaryota</taxon>
        <taxon>Metazoa</taxon>
        <taxon>Cnidaria</taxon>
        <taxon>Anthozoa</taxon>
        <taxon>Hexacorallia</taxon>
        <taxon>Scleractinia</taxon>
        <taxon>Caryophylliina</taxon>
        <taxon>Caryophylliidae</taxon>
        <taxon>Desmophyllum</taxon>
    </lineage>
</organism>